<name>A0ABQ6B6W1_9BRAD</name>
<evidence type="ECO:0008006" key="3">
    <source>
        <dbReference type="Google" id="ProtNLM"/>
    </source>
</evidence>
<keyword evidence="2" id="KW-1185">Reference proteome</keyword>
<dbReference type="Proteomes" id="UP001156905">
    <property type="component" value="Unassembled WGS sequence"/>
</dbReference>
<evidence type="ECO:0000313" key="2">
    <source>
        <dbReference type="Proteomes" id="UP001156905"/>
    </source>
</evidence>
<gene>
    <name evidence="1" type="ORF">GCM10007857_50980</name>
</gene>
<organism evidence="1 2">
    <name type="scientific">Bradyrhizobium iriomotense</name>
    <dbReference type="NCBI Taxonomy" id="441950"/>
    <lineage>
        <taxon>Bacteria</taxon>
        <taxon>Pseudomonadati</taxon>
        <taxon>Pseudomonadota</taxon>
        <taxon>Alphaproteobacteria</taxon>
        <taxon>Hyphomicrobiales</taxon>
        <taxon>Nitrobacteraceae</taxon>
        <taxon>Bradyrhizobium</taxon>
    </lineage>
</organism>
<dbReference type="EMBL" id="BSOW01000019">
    <property type="protein sequence ID" value="GLR88386.1"/>
    <property type="molecule type" value="Genomic_DNA"/>
</dbReference>
<dbReference type="RefSeq" id="WP_284269960.1">
    <property type="nucleotide sequence ID" value="NZ_BSOW01000019.1"/>
</dbReference>
<reference evidence="2" key="1">
    <citation type="journal article" date="2019" name="Int. J. Syst. Evol. Microbiol.">
        <title>The Global Catalogue of Microorganisms (GCM) 10K type strain sequencing project: providing services to taxonomists for standard genome sequencing and annotation.</title>
        <authorList>
            <consortium name="The Broad Institute Genomics Platform"/>
            <consortium name="The Broad Institute Genome Sequencing Center for Infectious Disease"/>
            <person name="Wu L."/>
            <person name="Ma J."/>
        </authorList>
    </citation>
    <scope>NUCLEOTIDE SEQUENCE [LARGE SCALE GENOMIC DNA]</scope>
    <source>
        <strain evidence="2">NBRC 102520</strain>
    </source>
</reference>
<protein>
    <recommendedName>
        <fullName evidence="3">KfrA N-terminal DNA-binding domain-containing protein</fullName>
    </recommendedName>
</protein>
<comment type="caution">
    <text evidence="1">The sequence shown here is derived from an EMBL/GenBank/DDBJ whole genome shotgun (WGS) entry which is preliminary data.</text>
</comment>
<sequence length="154" mass="17298">MEIQLTVAARRMVGALAQDDSRRPMQFVGMRWRSMLNEWIKRVVRVGGTAHRGRSAWIAPIMLAIDTALSEAESEQTRVNGSIEDALARSAITLGNGTDEYLEREPLDNENQHRLAVDISNGHRQLDELAATIADLRSVKADLLSRFPHPKRLE</sequence>
<evidence type="ECO:0000313" key="1">
    <source>
        <dbReference type="EMBL" id="GLR88386.1"/>
    </source>
</evidence>
<accession>A0ABQ6B6W1</accession>
<proteinExistence type="predicted"/>